<dbReference type="EMBL" id="CP019688">
    <property type="protein sequence ID" value="AQQ14501.1"/>
    <property type="molecule type" value="Genomic_DNA"/>
</dbReference>
<evidence type="ECO:0008006" key="3">
    <source>
        <dbReference type="Google" id="ProtNLM"/>
    </source>
</evidence>
<protein>
    <recommendedName>
        <fullName evidence="3">Primosomal protein</fullName>
    </recommendedName>
</protein>
<dbReference type="Proteomes" id="UP000217209">
    <property type="component" value="Chromosome"/>
</dbReference>
<gene>
    <name evidence="1" type="ORF">CGLAU_02580</name>
</gene>
<keyword evidence="2" id="KW-1185">Reference proteome</keyword>
<organism evidence="1 2">
    <name type="scientific">Corynebacterium glaucum</name>
    <dbReference type="NCBI Taxonomy" id="187491"/>
    <lineage>
        <taxon>Bacteria</taxon>
        <taxon>Bacillati</taxon>
        <taxon>Actinomycetota</taxon>
        <taxon>Actinomycetes</taxon>
        <taxon>Mycobacteriales</taxon>
        <taxon>Corynebacteriaceae</taxon>
        <taxon>Corynebacterium</taxon>
    </lineage>
</organism>
<name>A0A1Q2HUJ5_9CORY</name>
<dbReference type="RefSeq" id="WP_095659340.1">
    <property type="nucleotide sequence ID" value="NZ_CP019688.1"/>
</dbReference>
<reference evidence="1 2" key="1">
    <citation type="submission" date="2016-12" db="EMBL/GenBank/DDBJ databases">
        <authorList>
            <person name="Song W.-J."/>
            <person name="Kurnit D.M."/>
        </authorList>
    </citation>
    <scope>NUCLEOTIDE SEQUENCE [LARGE SCALE GENOMIC DNA]</scope>
    <source>
        <strain evidence="1 2">DSM 30827</strain>
    </source>
</reference>
<evidence type="ECO:0000313" key="2">
    <source>
        <dbReference type="Proteomes" id="UP000217209"/>
    </source>
</evidence>
<sequence>MSTRAILPVKVSLTAGDFYTLWAPTWKEKGSEWQAFLGDDESVLAFHSPEELLVFLNTTAQHDLTDHPKWANFQAQGDDRVVPSEKQYYDIVGAPNFLADRPSHGNVSQLSRVLQLSRSLAEVANAEQAQIFFASHSILANVARGSEHYSGDAGLDEWSGVGRVVLANWENVVHSLDGAVRVVETSELDAEAVASAGTAITAAQEERARRREEQQKQEVAQAAAEDPYDVSPWATAGIDPVKITVQGKTVYTLRTYLGSAPVFLGKYGEIFTFPTPKHLGRWILENDDHELAGVSTWQDLMNAANAGELKVEVHPDNAYSFNGIAEDITKGPDAVDTEQMTKAYEVLADAADWAKDDSLNSFLLANPRMQDYLAYMMGSTESAGYVPSAPFTDKAEAWTEMEDQLTKRFSKF</sequence>
<proteinExistence type="predicted"/>
<dbReference type="KEGG" id="cgv:CGLAU_02580"/>
<dbReference type="AlphaFoldDB" id="A0A1Q2HUJ5"/>
<accession>A0A1Q2HUJ5</accession>
<dbReference type="OrthoDB" id="3350465at2"/>
<evidence type="ECO:0000313" key="1">
    <source>
        <dbReference type="EMBL" id="AQQ14501.1"/>
    </source>
</evidence>